<dbReference type="EMBL" id="JWZX01002158">
    <property type="protein sequence ID" value="KOO30810.1"/>
    <property type="molecule type" value="Genomic_DNA"/>
</dbReference>
<dbReference type="PROSITE" id="PS50082">
    <property type="entry name" value="WD_REPEATS_2"/>
    <property type="match status" value="6"/>
</dbReference>
<feature type="repeat" description="WD" evidence="3">
    <location>
        <begin position="200"/>
        <end position="241"/>
    </location>
</feature>
<organism evidence="5 6">
    <name type="scientific">Chrysochromulina tobinii</name>
    <dbReference type="NCBI Taxonomy" id="1460289"/>
    <lineage>
        <taxon>Eukaryota</taxon>
        <taxon>Haptista</taxon>
        <taxon>Haptophyta</taxon>
        <taxon>Prymnesiophyceae</taxon>
        <taxon>Prymnesiales</taxon>
        <taxon>Chrysochromulinaceae</taxon>
        <taxon>Chrysochromulina</taxon>
    </lineage>
</organism>
<dbReference type="OrthoDB" id="538223at2759"/>
<dbReference type="InterPro" id="IPR019775">
    <property type="entry name" value="WD40_repeat_CS"/>
</dbReference>
<keyword evidence="2" id="KW-0677">Repeat</keyword>
<protein>
    <submittedName>
        <fullName evidence="5">Sperm-associated antigen 16 protein</fullName>
    </submittedName>
</protein>
<evidence type="ECO:0000256" key="3">
    <source>
        <dbReference type="PROSITE-ProRule" id="PRU00221"/>
    </source>
</evidence>
<evidence type="ECO:0000313" key="5">
    <source>
        <dbReference type="EMBL" id="KOO30810.1"/>
    </source>
</evidence>
<dbReference type="PANTHER" id="PTHR14604:SF3">
    <property type="entry name" value="SPERM-ASSOCIATED ANTIGEN 16 PROTEIN"/>
    <property type="match status" value="1"/>
</dbReference>
<reference evidence="6" key="1">
    <citation type="journal article" date="2015" name="PLoS Genet.">
        <title>Genome Sequence and Transcriptome Analyses of Chrysochromulina tobin: Metabolic Tools for Enhanced Algal Fitness in the Prominent Order Prymnesiales (Haptophyceae).</title>
        <authorList>
            <person name="Hovde B.T."/>
            <person name="Deodato C.R."/>
            <person name="Hunsperger H.M."/>
            <person name="Ryken S.A."/>
            <person name="Yost W."/>
            <person name="Jha R.K."/>
            <person name="Patterson J."/>
            <person name="Monnat R.J. Jr."/>
            <person name="Barlow S.B."/>
            <person name="Starkenburg S.R."/>
            <person name="Cattolico R.A."/>
        </authorList>
    </citation>
    <scope>NUCLEOTIDE SEQUENCE</scope>
    <source>
        <strain evidence="6">CCMP291</strain>
    </source>
</reference>
<keyword evidence="1 3" id="KW-0853">WD repeat</keyword>
<gene>
    <name evidence="5" type="ORF">Ctob_002397</name>
</gene>
<dbReference type="CDD" id="cd00200">
    <property type="entry name" value="WD40"/>
    <property type="match status" value="1"/>
</dbReference>
<evidence type="ECO:0000256" key="4">
    <source>
        <dbReference type="SAM" id="MobiDB-lite"/>
    </source>
</evidence>
<dbReference type="AlphaFoldDB" id="A0A0M0JW79"/>
<evidence type="ECO:0000313" key="6">
    <source>
        <dbReference type="Proteomes" id="UP000037460"/>
    </source>
</evidence>
<feature type="repeat" description="WD" evidence="3">
    <location>
        <begin position="327"/>
        <end position="368"/>
    </location>
</feature>
<dbReference type="PRINTS" id="PR00320">
    <property type="entry name" value="GPROTEINBRPT"/>
</dbReference>
<proteinExistence type="predicted"/>
<dbReference type="Pfam" id="PF00400">
    <property type="entry name" value="WD40"/>
    <property type="match status" value="7"/>
</dbReference>
<evidence type="ECO:0000256" key="1">
    <source>
        <dbReference type="ARBA" id="ARBA00022574"/>
    </source>
</evidence>
<dbReference type="Gene3D" id="2.130.10.10">
    <property type="entry name" value="YVTN repeat-like/Quinoprotein amine dehydrogenase"/>
    <property type="match status" value="3"/>
</dbReference>
<dbReference type="PROSITE" id="PS00678">
    <property type="entry name" value="WD_REPEATS_1"/>
    <property type="match status" value="2"/>
</dbReference>
<evidence type="ECO:0000256" key="2">
    <source>
        <dbReference type="ARBA" id="ARBA00022737"/>
    </source>
</evidence>
<name>A0A0M0JW79_9EUKA</name>
<feature type="region of interest" description="Disordered" evidence="4">
    <location>
        <begin position="147"/>
        <end position="176"/>
    </location>
</feature>
<dbReference type="SUPFAM" id="SSF50978">
    <property type="entry name" value="WD40 repeat-like"/>
    <property type="match status" value="1"/>
</dbReference>
<feature type="repeat" description="WD" evidence="3">
    <location>
        <begin position="369"/>
        <end position="403"/>
    </location>
</feature>
<dbReference type="Proteomes" id="UP000037460">
    <property type="component" value="Unassembled WGS sequence"/>
</dbReference>
<sequence length="484" mass="53414">MGMTETLDMFQREWYRLSGEGKLSAVDIGTVPDIYLRNQQLGDQLRDMSAEMARQAEVANKAKSTWDRFRKERDFHKMHHKRVVQEKNKLIVDLKRLKNHYANFEPMLQMMRAKYETAMKEKMLMKLERDRLASAVGGLEAQLRQLEAGRPAEDPGDEAKASAKPKPRGAKLPPDARENPFLEREMEAPALQRFAQAKQVTAHSAAVSSIAVHPTRPIIATAGDDALWKMWSLDAGELIMSGDGHKGWLSGVDFAPGGRELATGAEDGTVKIWDFARSRCAATLVEHTQAVWGVAYMSDCAEFVASCSMDHTAKLWDLTVGRCRQTFRGHVDSVNSVCFQPYANHVATASGDKTVSLWDCRSGLCAQTFYGHKNAVNSVSFAKQGDKMCSTDADGTVRVWDVRKVMERVCITTGRHPCTAASFDPSGKSIAVACDDAVVRCYDESGASLTQLAGHSDAVQCVVFVGAGEMLVTGSSDCTFRTWK</sequence>
<feature type="compositionally biased region" description="Basic and acidic residues" evidence="4">
    <location>
        <begin position="150"/>
        <end position="161"/>
    </location>
</feature>
<dbReference type="InterPro" id="IPR050995">
    <property type="entry name" value="WD-F-box_domain-protein"/>
</dbReference>
<feature type="repeat" description="WD" evidence="3">
    <location>
        <begin position="242"/>
        <end position="283"/>
    </location>
</feature>
<accession>A0A0M0JW79</accession>
<comment type="caution">
    <text evidence="5">The sequence shown here is derived from an EMBL/GenBank/DDBJ whole genome shotgun (WGS) entry which is preliminary data.</text>
</comment>
<dbReference type="InterPro" id="IPR036322">
    <property type="entry name" value="WD40_repeat_dom_sf"/>
</dbReference>
<feature type="repeat" description="WD" evidence="3">
    <location>
        <begin position="284"/>
        <end position="326"/>
    </location>
</feature>
<feature type="repeat" description="WD" evidence="3">
    <location>
        <begin position="452"/>
        <end position="484"/>
    </location>
</feature>
<dbReference type="InterPro" id="IPR020472">
    <property type="entry name" value="WD40_PAC1"/>
</dbReference>
<dbReference type="InterPro" id="IPR015943">
    <property type="entry name" value="WD40/YVTN_repeat-like_dom_sf"/>
</dbReference>
<dbReference type="SMART" id="SM00320">
    <property type="entry name" value="WD40"/>
    <property type="match status" value="7"/>
</dbReference>
<keyword evidence="6" id="KW-1185">Reference proteome</keyword>
<dbReference type="PROSITE" id="PS50294">
    <property type="entry name" value="WD_REPEATS_REGION"/>
    <property type="match status" value="6"/>
</dbReference>
<dbReference type="InterPro" id="IPR001680">
    <property type="entry name" value="WD40_rpt"/>
</dbReference>
<dbReference type="PANTHER" id="PTHR14604">
    <property type="entry name" value="WD40 REPEAT PF20"/>
    <property type="match status" value="1"/>
</dbReference>